<dbReference type="RefSeq" id="WP_034580378.1">
    <property type="nucleotide sequence ID" value="NZ_FZMS01000089.1"/>
</dbReference>
<dbReference type="Proteomes" id="UP000029857">
    <property type="component" value="Unassembled WGS sequence"/>
</dbReference>
<reference evidence="1 2" key="1">
    <citation type="journal article" date="2014" name="Genome Announc.">
        <title>Draft genome sequences of eight enterohepatic helicobacter species isolated from both laboratory and wild rodents.</title>
        <authorList>
            <person name="Sheh A."/>
            <person name="Shen Z."/>
            <person name="Fox J.G."/>
        </authorList>
    </citation>
    <scope>NUCLEOTIDE SEQUENCE [LARGE SCALE GENOMIC DNA]</scope>
    <source>
        <strain evidence="1 2">ATCC 49320</strain>
    </source>
</reference>
<evidence type="ECO:0000313" key="2">
    <source>
        <dbReference type="Proteomes" id="UP000029857"/>
    </source>
</evidence>
<comment type="caution">
    <text evidence="1">The sequence shown here is derived from an EMBL/GenBank/DDBJ whole genome shotgun (WGS) entry which is preliminary data.</text>
</comment>
<dbReference type="AlphaFoldDB" id="A0A4U8U5J3"/>
<sequence>MARPKKKDLYQGRSLFDFIEQDIKHKFKTLGQGEVNEQGNNTRGNEVTSNTAEYIHTSSRILGKDKVVNKQRKSVVYDGNDGLMRVKNTRTNRHTDAYGGQSLFSYEQGEMGREGKHDETEIAGREEKGRGLSDTSTRELYLSRRQGHGEIRETLPQQDYIAILTMRCENTWRADLYDNYGMKILIRWMYY</sequence>
<organism evidence="1 2">
    <name type="scientific">Helicobacter bilis</name>
    <dbReference type="NCBI Taxonomy" id="37372"/>
    <lineage>
        <taxon>Bacteria</taxon>
        <taxon>Pseudomonadati</taxon>
        <taxon>Campylobacterota</taxon>
        <taxon>Epsilonproteobacteria</taxon>
        <taxon>Campylobacterales</taxon>
        <taxon>Helicobacteraceae</taxon>
        <taxon>Helicobacter</taxon>
    </lineage>
</organism>
<evidence type="ECO:0000313" key="1">
    <source>
        <dbReference type="EMBL" id="TLE08333.1"/>
    </source>
</evidence>
<proteinExistence type="predicted"/>
<dbReference type="EMBL" id="JRPJ02000052">
    <property type="protein sequence ID" value="TLE08333.1"/>
    <property type="molecule type" value="Genomic_DNA"/>
</dbReference>
<gene>
    <name evidence="1" type="ORF">LS79_010140</name>
</gene>
<protein>
    <submittedName>
        <fullName evidence="1">Uncharacterized protein</fullName>
    </submittedName>
</protein>
<accession>A0A4U8U5J3</accession>
<name>A0A4U8U5J3_9HELI</name>